<feature type="chain" id="PRO_5022801976" evidence="1">
    <location>
        <begin position="27"/>
        <end position="263"/>
    </location>
</feature>
<evidence type="ECO:0000313" key="3">
    <source>
        <dbReference type="Proteomes" id="UP000325003"/>
    </source>
</evidence>
<reference evidence="2 3" key="2">
    <citation type="submission" date="2019-09" db="EMBL/GenBank/DDBJ databases">
        <authorList>
            <person name="Jin C."/>
        </authorList>
    </citation>
    <scope>NUCLEOTIDE SEQUENCE [LARGE SCALE GENOMIC DNA]</scope>
    <source>
        <strain evidence="2 3">BN130099</strain>
    </source>
</reference>
<dbReference type="RefSeq" id="WP_149726757.1">
    <property type="nucleotide sequence ID" value="NZ_VUJV01000001.1"/>
</dbReference>
<dbReference type="AlphaFoldDB" id="A0A5B1LNX1"/>
<keyword evidence="3" id="KW-1185">Reference proteome</keyword>
<evidence type="ECO:0000256" key="1">
    <source>
        <dbReference type="SAM" id="SignalP"/>
    </source>
</evidence>
<sequence length="263" mass="28020">MNPRALLVATACAAALLLGGCGDGTSAPPAAVSTPTATEATPRLGLTGWLDQLPVGPPPALGYVIGHRYHSPDGRVVRLPSDHGIQAIARLGDGYVAVDDRVFEGTAGVCLLDARGRRASDLHTISGAPALSLDGRTLRWITFTPPEAAPELGPTVLHVADVRTGEIRTRVLPTDPHALPRVRQRDRRPDVDEVLARFGITSWLRGRTASAAWEGRHHLLLGVLPRGGRAAVVRLDTRSGAWSLAVDLTPLEGTWHVVFETTR</sequence>
<name>A0A5B1LNX1_9ACTN</name>
<feature type="signal peptide" evidence="1">
    <location>
        <begin position="1"/>
        <end position="26"/>
    </location>
</feature>
<reference evidence="2 3" key="1">
    <citation type="submission" date="2019-09" db="EMBL/GenBank/DDBJ databases">
        <title>Nocardioides panacisoli sp. nov., isolated from the soil of a ginseng field.</title>
        <authorList>
            <person name="Cho C."/>
        </authorList>
    </citation>
    <scope>NUCLEOTIDE SEQUENCE [LARGE SCALE GENOMIC DNA]</scope>
    <source>
        <strain evidence="2 3">BN130099</strain>
    </source>
</reference>
<protein>
    <submittedName>
        <fullName evidence="2">Uncharacterized protein</fullName>
    </submittedName>
</protein>
<dbReference type="EMBL" id="VUJV01000001">
    <property type="protein sequence ID" value="KAA1421297.1"/>
    <property type="molecule type" value="Genomic_DNA"/>
</dbReference>
<accession>A0A5B1LNX1</accession>
<proteinExistence type="predicted"/>
<keyword evidence="1" id="KW-0732">Signal</keyword>
<organism evidence="2 3">
    <name type="scientific">Nocardioides humilatus</name>
    <dbReference type="NCBI Taxonomy" id="2607660"/>
    <lineage>
        <taxon>Bacteria</taxon>
        <taxon>Bacillati</taxon>
        <taxon>Actinomycetota</taxon>
        <taxon>Actinomycetes</taxon>
        <taxon>Propionibacteriales</taxon>
        <taxon>Nocardioidaceae</taxon>
        <taxon>Nocardioides</taxon>
    </lineage>
</organism>
<dbReference type="PROSITE" id="PS51257">
    <property type="entry name" value="PROKAR_LIPOPROTEIN"/>
    <property type="match status" value="1"/>
</dbReference>
<dbReference type="Proteomes" id="UP000325003">
    <property type="component" value="Unassembled WGS sequence"/>
</dbReference>
<evidence type="ECO:0000313" key="2">
    <source>
        <dbReference type="EMBL" id="KAA1421297.1"/>
    </source>
</evidence>
<comment type="caution">
    <text evidence="2">The sequence shown here is derived from an EMBL/GenBank/DDBJ whole genome shotgun (WGS) entry which is preliminary data.</text>
</comment>
<gene>
    <name evidence="2" type="ORF">F0U44_03020</name>
</gene>